<dbReference type="CDD" id="cd02440">
    <property type="entry name" value="AdoMet_MTases"/>
    <property type="match status" value="1"/>
</dbReference>
<dbReference type="RefSeq" id="WP_130411076.1">
    <property type="nucleotide sequence ID" value="NZ_SHKX01000010.1"/>
</dbReference>
<evidence type="ECO:0000313" key="4">
    <source>
        <dbReference type="EMBL" id="RZU47866.1"/>
    </source>
</evidence>
<protein>
    <submittedName>
        <fullName evidence="4">Methyltransferase family protein</fullName>
    </submittedName>
</protein>
<comment type="caution">
    <text evidence="4">The sequence shown here is derived from an EMBL/GenBank/DDBJ whole genome shotgun (WGS) entry which is preliminary data.</text>
</comment>
<sequence>MPAPTPGNLYTDLSAYYDGFCHEVDYAGQADFLQRAFDCLGASGGRDYLDLACGTGQLLEVMQRKGFSVAGLDNSPQMLAATAQRCPQAALILSDLAAFEIDSRLDLISCLLYSVHYSHPVAALAETLRRAYRALKPGGLFIFDMVDKDGIQNRDAVTRLTRDGADFTFRSGWRHDGDSETLELQVAIRREDADGVRNWEDRHRMTAISRSGLDTLMRESGFTTTLLERDFTRLREWDGRSFNVLVVGQKPWDDHAATPDSVR</sequence>
<keyword evidence="1 4" id="KW-0489">Methyltransferase</keyword>
<organism evidence="4 5">
    <name type="scientific">Fluviicoccus keumensis</name>
    <dbReference type="NCBI Taxonomy" id="1435465"/>
    <lineage>
        <taxon>Bacteria</taxon>
        <taxon>Pseudomonadati</taxon>
        <taxon>Pseudomonadota</taxon>
        <taxon>Gammaproteobacteria</taxon>
        <taxon>Moraxellales</taxon>
        <taxon>Moraxellaceae</taxon>
        <taxon>Fluviicoccus</taxon>
    </lineage>
</organism>
<dbReference type="Pfam" id="PF13649">
    <property type="entry name" value="Methyltransf_25"/>
    <property type="match status" value="1"/>
</dbReference>
<dbReference type="InterPro" id="IPR029063">
    <property type="entry name" value="SAM-dependent_MTases_sf"/>
</dbReference>
<gene>
    <name evidence="4" type="ORF">EV700_0833</name>
</gene>
<dbReference type="PANTHER" id="PTHR43861">
    <property type="entry name" value="TRANS-ACONITATE 2-METHYLTRANSFERASE-RELATED"/>
    <property type="match status" value="1"/>
</dbReference>
<dbReference type="InterPro" id="IPR041698">
    <property type="entry name" value="Methyltransf_25"/>
</dbReference>
<evidence type="ECO:0000313" key="5">
    <source>
        <dbReference type="Proteomes" id="UP000292423"/>
    </source>
</evidence>
<dbReference type="OrthoDB" id="9791837at2"/>
<dbReference type="SUPFAM" id="SSF53335">
    <property type="entry name" value="S-adenosyl-L-methionine-dependent methyltransferases"/>
    <property type="match status" value="1"/>
</dbReference>
<evidence type="ECO:0000256" key="2">
    <source>
        <dbReference type="ARBA" id="ARBA00022679"/>
    </source>
</evidence>
<dbReference type="Gene3D" id="3.40.50.150">
    <property type="entry name" value="Vaccinia Virus protein VP39"/>
    <property type="match status" value="1"/>
</dbReference>
<dbReference type="Gene3D" id="2.20.130.10">
    <property type="entry name" value="CAC2371-like domains"/>
    <property type="match status" value="1"/>
</dbReference>
<dbReference type="PANTHER" id="PTHR43861:SF1">
    <property type="entry name" value="TRANS-ACONITATE 2-METHYLTRANSFERASE"/>
    <property type="match status" value="1"/>
</dbReference>
<reference evidence="4 5" key="1">
    <citation type="submission" date="2019-02" db="EMBL/GenBank/DDBJ databases">
        <title>Genomic Encyclopedia of Type Strains, Phase IV (KMG-IV): sequencing the most valuable type-strain genomes for metagenomic binning, comparative biology and taxonomic classification.</title>
        <authorList>
            <person name="Goeker M."/>
        </authorList>
    </citation>
    <scope>NUCLEOTIDE SEQUENCE [LARGE SCALE GENOMIC DNA]</scope>
    <source>
        <strain evidence="4 5">DSM 105135</strain>
    </source>
</reference>
<proteinExistence type="predicted"/>
<keyword evidence="5" id="KW-1185">Reference proteome</keyword>
<accession>A0A4V2G697</accession>
<dbReference type="Proteomes" id="UP000292423">
    <property type="component" value="Unassembled WGS sequence"/>
</dbReference>
<dbReference type="AlphaFoldDB" id="A0A4V2G697"/>
<keyword evidence="2 4" id="KW-0808">Transferase</keyword>
<evidence type="ECO:0000259" key="3">
    <source>
        <dbReference type="Pfam" id="PF13649"/>
    </source>
</evidence>
<dbReference type="EMBL" id="SHKX01000010">
    <property type="protein sequence ID" value="RZU47866.1"/>
    <property type="molecule type" value="Genomic_DNA"/>
</dbReference>
<dbReference type="GO" id="GO:0008168">
    <property type="term" value="F:methyltransferase activity"/>
    <property type="evidence" value="ECO:0007669"/>
    <property type="project" value="UniProtKB-KW"/>
</dbReference>
<evidence type="ECO:0000256" key="1">
    <source>
        <dbReference type="ARBA" id="ARBA00022603"/>
    </source>
</evidence>
<name>A0A4V2G697_9GAMM</name>
<feature type="domain" description="Methyltransferase" evidence="3">
    <location>
        <begin position="49"/>
        <end position="139"/>
    </location>
</feature>
<dbReference type="GO" id="GO:0032259">
    <property type="term" value="P:methylation"/>
    <property type="evidence" value="ECO:0007669"/>
    <property type="project" value="UniProtKB-KW"/>
</dbReference>